<feature type="coiled-coil region" evidence="8">
    <location>
        <begin position="381"/>
        <end position="415"/>
    </location>
</feature>
<keyword evidence="4" id="KW-1003">Cell membrane</keyword>
<evidence type="ECO:0000256" key="2">
    <source>
        <dbReference type="ARBA" id="ARBA00004651"/>
    </source>
</evidence>
<feature type="transmembrane region" description="Helical" evidence="10">
    <location>
        <begin position="47"/>
        <end position="66"/>
    </location>
</feature>
<evidence type="ECO:0000313" key="12">
    <source>
        <dbReference type="EMBL" id="APW38500.1"/>
    </source>
</evidence>
<organism evidence="12 13">
    <name type="scientific">Rhodoferax koreensis</name>
    <dbReference type="NCBI Taxonomy" id="1842727"/>
    <lineage>
        <taxon>Bacteria</taxon>
        <taxon>Pseudomonadati</taxon>
        <taxon>Pseudomonadota</taxon>
        <taxon>Betaproteobacteria</taxon>
        <taxon>Burkholderiales</taxon>
        <taxon>Comamonadaceae</taxon>
        <taxon>Rhodoferax</taxon>
    </lineage>
</organism>
<evidence type="ECO:0000256" key="5">
    <source>
        <dbReference type="ARBA" id="ARBA00022553"/>
    </source>
</evidence>
<dbReference type="AlphaFoldDB" id="A0A1P8JXL4"/>
<keyword evidence="7 10" id="KW-1133">Transmembrane helix</keyword>
<feature type="compositionally biased region" description="Polar residues" evidence="9">
    <location>
        <begin position="1"/>
        <end position="13"/>
    </location>
</feature>
<dbReference type="InterPro" id="IPR003594">
    <property type="entry name" value="HATPase_dom"/>
</dbReference>
<dbReference type="SUPFAM" id="SSF47384">
    <property type="entry name" value="Homodimeric domain of signal transducing histidine kinase"/>
    <property type="match status" value="1"/>
</dbReference>
<dbReference type="SMART" id="SM00387">
    <property type="entry name" value="HATPase_c"/>
    <property type="match status" value="1"/>
</dbReference>
<dbReference type="Gene3D" id="3.30.450.20">
    <property type="entry name" value="PAS domain"/>
    <property type="match status" value="2"/>
</dbReference>
<dbReference type="InterPro" id="IPR029151">
    <property type="entry name" value="Sensor-like_sf"/>
</dbReference>
<dbReference type="RefSeq" id="WP_076200379.1">
    <property type="nucleotide sequence ID" value="NZ_CP019236.1"/>
</dbReference>
<dbReference type="InterPro" id="IPR003661">
    <property type="entry name" value="HisK_dim/P_dom"/>
</dbReference>
<name>A0A1P8JXL4_9BURK</name>
<dbReference type="InterPro" id="IPR005467">
    <property type="entry name" value="His_kinase_dom"/>
</dbReference>
<dbReference type="PRINTS" id="PR00344">
    <property type="entry name" value="BCTRLSENSOR"/>
</dbReference>
<evidence type="ECO:0000256" key="6">
    <source>
        <dbReference type="ARBA" id="ARBA00022692"/>
    </source>
</evidence>
<evidence type="ECO:0000313" key="13">
    <source>
        <dbReference type="Proteomes" id="UP000186609"/>
    </source>
</evidence>
<feature type="domain" description="Histidine kinase" evidence="11">
    <location>
        <begin position="424"/>
        <end position="655"/>
    </location>
</feature>
<evidence type="ECO:0000256" key="10">
    <source>
        <dbReference type="SAM" id="Phobius"/>
    </source>
</evidence>
<evidence type="ECO:0000259" key="11">
    <source>
        <dbReference type="PROSITE" id="PS50109"/>
    </source>
</evidence>
<accession>A0A1P8JXL4</accession>
<keyword evidence="5" id="KW-0597">Phosphoprotein</keyword>
<keyword evidence="13" id="KW-1185">Reference proteome</keyword>
<dbReference type="InterPro" id="IPR004358">
    <property type="entry name" value="Sig_transdc_His_kin-like_C"/>
</dbReference>
<evidence type="ECO:0000256" key="3">
    <source>
        <dbReference type="ARBA" id="ARBA00012438"/>
    </source>
</evidence>
<evidence type="ECO:0000256" key="1">
    <source>
        <dbReference type="ARBA" id="ARBA00000085"/>
    </source>
</evidence>
<dbReference type="STRING" id="1842727.RD110_15890"/>
<protein>
    <recommendedName>
        <fullName evidence="3">histidine kinase</fullName>
        <ecNumber evidence="3">2.7.13.3</ecNumber>
    </recommendedName>
</protein>
<dbReference type="CDD" id="cd00082">
    <property type="entry name" value="HisKA"/>
    <property type="match status" value="1"/>
</dbReference>
<dbReference type="Gene3D" id="3.30.565.10">
    <property type="entry name" value="Histidine kinase-like ATPase, C-terminal domain"/>
    <property type="match status" value="1"/>
</dbReference>
<dbReference type="InterPro" id="IPR036890">
    <property type="entry name" value="HATPase_C_sf"/>
</dbReference>
<dbReference type="InterPro" id="IPR048760">
    <property type="entry name" value="VP0354-like_sensor_dom"/>
</dbReference>
<dbReference type="InterPro" id="IPR036097">
    <property type="entry name" value="HisK_dim/P_sf"/>
</dbReference>
<gene>
    <name evidence="12" type="ORF">RD110_15890</name>
</gene>
<dbReference type="Proteomes" id="UP000186609">
    <property type="component" value="Chromosome"/>
</dbReference>
<dbReference type="PANTHER" id="PTHR43065:SF47">
    <property type="match status" value="1"/>
</dbReference>
<dbReference type="EMBL" id="CP019236">
    <property type="protein sequence ID" value="APW38500.1"/>
    <property type="molecule type" value="Genomic_DNA"/>
</dbReference>
<dbReference type="SUPFAM" id="SSF55874">
    <property type="entry name" value="ATPase domain of HSP90 chaperone/DNA topoisomerase II/histidine kinase"/>
    <property type="match status" value="1"/>
</dbReference>
<dbReference type="SUPFAM" id="SSF103190">
    <property type="entry name" value="Sensory domain-like"/>
    <property type="match status" value="2"/>
</dbReference>
<dbReference type="Gene3D" id="1.10.287.130">
    <property type="match status" value="1"/>
</dbReference>
<proteinExistence type="predicted"/>
<comment type="subcellular location">
    <subcellularLocation>
        <location evidence="2">Cell membrane</location>
        <topology evidence="2">Multi-pass membrane protein</topology>
    </subcellularLocation>
</comment>
<reference evidence="12 13" key="1">
    <citation type="submission" date="2017-01" db="EMBL/GenBank/DDBJ databases">
        <authorList>
            <person name="Mah S.A."/>
            <person name="Swanson W.J."/>
            <person name="Moy G.W."/>
            <person name="Vacquier V.D."/>
        </authorList>
    </citation>
    <scope>NUCLEOTIDE SEQUENCE [LARGE SCALE GENOMIC DNA]</scope>
    <source>
        <strain evidence="12 13">DCY110</strain>
    </source>
</reference>
<evidence type="ECO:0000256" key="4">
    <source>
        <dbReference type="ARBA" id="ARBA00022475"/>
    </source>
</evidence>
<sequence>MPASNPSTIQTAAGSRPPFALASKPNRPPRSRWRREFEAMRGVRRRLVFMVLPWLVLLLILFPLAWHELDAALEGPLLRDRDDTVQDTSDIIVRTLGSLRRDVAFLSELTARQPLIDVSANSSIAQLFTSFAASAPQYDQVRWIDETGMERLRVNQRVGPPVVVSAAQLQNKGSRPYFHEALRLPAGSVYFSELDLNVENGVIERPLEPTLRVASPLVVNGQRRGIVVINYRANRLLERLAGLSRQQRIGVYLLNAQGYWIQGPNKADDWAGQLGRTDRALSHSQPALWQAVQQEDHGELRDAGGAWAFKRITPGQDLTLAGVRGQVADGALGLRLLVRIDPEAALQRTWRWKAVLATIFAVAVLITLRLGWQTGRNLAARKAHEEELQAANSALRQANEQLQTVQTELARADRLSSLGLMVAGVAHELNTPLGTATLALSTVQQRLDVLALLLKQGLRKSDLEDYVASSHAALDVVLTSLRRSAGIVQRFKQVAVDRTTMEQRRFDLAEIVLDADPRLRKWDHGNPVQLKLDLAPGLQMESYPGPLEQVIANLLDNALAHAFVNRPGGQITVRALADGPDHVCIWFSDDGIGVPESSLARIFDPFYTTSRHSGGTGLGLHIVYQLVHDVLGGSIEAANLAEGGMVFTLRLPRKAPLKKASSALSSGLLPLGEPPRRA</sequence>
<dbReference type="GO" id="GO:0000155">
    <property type="term" value="F:phosphorelay sensor kinase activity"/>
    <property type="evidence" value="ECO:0007669"/>
    <property type="project" value="InterPro"/>
</dbReference>
<feature type="region of interest" description="Disordered" evidence="9">
    <location>
        <begin position="1"/>
        <end position="30"/>
    </location>
</feature>
<dbReference type="Pfam" id="PF21623">
    <property type="entry name" value="HK_sensor_dom_bact"/>
    <property type="match status" value="1"/>
</dbReference>
<keyword evidence="10" id="KW-0472">Membrane</keyword>
<evidence type="ECO:0000256" key="9">
    <source>
        <dbReference type="SAM" id="MobiDB-lite"/>
    </source>
</evidence>
<keyword evidence="6 10" id="KW-0812">Transmembrane</keyword>
<dbReference type="GO" id="GO:0005886">
    <property type="term" value="C:plasma membrane"/>
    <property type="evidence" value="ECO:0007669"/>
    <property type="project" value="UniProtKB-SubCell"/>
</dbReference>
<dbReference type="OrthoDB" id="9812260at2"/>
<dbReference type="Pfam" id="PF02518">
    <property type="entry name" value="HATPase_c"/>
    <property type="match status" value="1"/>
</dbReference>
<evidence type="ECO:0000256" key="7">
    <source>
        <dbReference type="ARBA" id="ARBA00022989"/>
    </source>
</evidence>
<dbReference type="EC" id="2.7.13.3" evidence="3"/>
<keyword evidence="8" id="KW-0175">Coiled coil</keyword>
<dbReference type="PROSITE" id="PS50109">
    <property type="entry name" value="HIS_KIN"/>
    <property type="match status" value="1"/>
</dbReference>
<dbReference type="PANTHER" id="PTHR43065">
    <property type="entry name" value="SENSOR HISTIDINE KINASE"/>
    <property type="match status" value="1"/>
</dbReference>
<evidence type="ECO:0000256" key="8">
    <source>
        <dbReference type="SAM" id="Coils"/>
    </source>
</evidence>
<dbReference type="CDD" id="cd00075">
    <property type="entry name" value="HATPase"/>
    <property type="match status" value="1"/>
</dbReference>
<dbReference type="KEGG" id="rhy:RD110_15890"/>
<comment type="catalytic activity">
    <reaction evidence="1">
        <text>ATP + protein L-histidine = ADP + protein N-phospho-L-histidine.</text>
        <dbReference type="EC" id="2.7.13.3"/>
    </reaction>
</comment>